<comment type="caution">
    <text evidence="1">The sequence shown here is derived from an EMBL/GenBank/DDBJ whole genome shotgun (WGS) entry which is preliminary data.</text>
</comment>
<keyword evidence="2" id="KW-1185">Reference proteome</keyword>
<evidence type="ECO:0000313" key="2">
    <source>
        <dbReference type="Proteomes" id="UP000034228"/>
    </source>
</evidence>
<dbReference type="PATRIC" id="fig|336831.14.peg.2390"/>
<protein>
    <recommendedName>
        <fullName evidence="3">DUF4329 domain-containing protein</fullName>
    </recommendedName>
</protein>
<dbReference type="Proteomes" id="UP000034228">
    <property type="component" value="Unassembled WGS sequence"/>
</dbReference>
<dbReference type="EMBL" id="LAHO01000001">
    <property type="protein sequence ID" value="KKO47238.1"/>
    <property type="molecule type" value="Genomic_DNA"/>
</dbReference>
<name>A0A0M2VDN1_9GAMM</name>
<sequence length="195" mass="21218">MDNKDIKAASGRRKFLVRAGIGSLPVLMALKSKGAWGYSTQNCNLSASMSKMQSVQGDQFESCVASFHSHGAAKQYFYLGPSGGNERKGYFHSASANYHKNGVFTYSYAGIELNENTLFSDIFAGGFDGTIADAVEKGPSSLIRDIAGLFLHAMFYRGQGIYPEPDAFVDSYNNAIMLGKTDQLAQVLQMYIDGE</sequence>
<evidence type="ECO:0008006" key="3">
    <source>
        <dbReference type="Google" id="ProtNLM"/>
    </source>
</evidence>
<organism evidence="1 2">
    <name type="scientific">Arsukibacterium ikkense</name>
    <dbReference type="NCBI Taxonomy" id="336831"/>
    <lineage>
        <taxon>Bacteria</taxon>
        <taxon>Pseudomonadati</taxon>
        <taxon>Pseudomonadota</taxon>
        <taxon>Gammaproteobacteria</taxon>
        <taxon>Chromatiales</taxon>
        <taxon>Chromatiaceae</taxon>
        <taxon>Arsukibacterium</taxon>
    </lineage>
</organism>
<evidence type="ECO:0000313" key="1">
    <source>
        <dbReference type="EMBL" id="KKO47238.1"/>
    </source>
</evidence>
<dbReference type="STRING" id="336831.WG68_00895"/>
<reference evidence="1 2" key="1">
    <citation type="submission" date="2015-03" db="EMBL/GenBank/DDBJ databases">
        <title>Draft genome sequences of two protease-producing strains of Arsukibacterium isolated from two cold and alkaline environments.</title>
        <authorList>
            <person name="Lylloff J.E."/>
            <person name="Skov L.B."/>
            <person name="Jepsen M."/>
            <person name="Hallin P.F."/>
            <person name="Sorensen S.J."/>
            <person name="Stougaard P."/>
            <person name="Glaring M.A."/>
        </authorList>
    </citation>
    <scope>NUCLEOTIDE SEQUENCE [LARGE SCALE GENOMIC DNA]</scope>
    <source>
        <strain evidence="1 2">GCM72</strain>
    </source>
</reference>
<proteinExistence type="predicted"/>
<dbReference type="AlphaFoldDB" id="A0A0M2VDN1"/>
<dbReference type="OrthoDB" id="5766156at2"/>
<accession>A0A0M2VDN1</accession>
<gene>
    <name evidence="1" type="ORF">WG68_00895</name>
</gene>
<dbReference type="RefSeq" id="WP_046555767.1">
    <property type="nucleotide sequence ID" value="NZ_LAHO01000001.1"/>
</dbReference>